<dbReference type="InterPro" id="IPR036436">
    <property type="entry name" value="Disintegrin_dom_sf"/>
</dbReference>
<dbReference type="OrthoDB" id="5951731at2759"/>
<dbReference type="InterPro" id="IPR001590">
    <property type="entry name" value="Peptidase_M12B"/>
</dbReference>
<keyword evidence="4" id="KW-0479">Metal-binding</keyword>
<evidence type="ECO:0000313" key="8">
    <source>
        <dbReference type="EMBL" id="ODV88654.1"/>
    </source>
</evidence>
<reference evidence="9" key="1">
    <citation type="submission" date="2016-02" db="EMBL/GenBank/DDBJ databases">
        <title>Comparative genomics of biotechnologically important yeasts.</title>
        <authorList>
            <consortium name="DOE Joint Genome Institute"/>
            <person name="Riley R."/>
            <person name="Haridas S."/>
            <person name="Wolfe K.H."/>
            <person name="Lopes M.R."/>
            <person name="Hittinger C.T."/>
            <person name="Goker M."/>
            <person name="Salamov A."/>
            <person name="Wisecaver J."/>
            <person name="Long T.M."/>
            <person name="Aerts A.L."/>
            <person name="Barry K."/>
            <person name="Choi C."/>
            <person name="Clum A."/>
            <person name="Coughlan A.Y."/>
            <person name="Deshpande S."/>
            <person name="Douglass A.P."/>
            <person name="Hanson S.J."/>
            <person name="Klenk H.-P."/>
            <person name="Labutti K."/>
            <person name="Lapidus A."/>
            <person name="Lindquist E."/>
            <person name="Lipzen A."/>
            <person name="Meier-Kolthoff J.P."/>
            <person name="Ohm R.A."/>
            <person name="Otillar R.P."/>
            <person name="Pangilinan J."/>
            <person name="Peng Y."/>
            <person name="Rokas A."/>
            <person name="Rosa C.A."/>
            <person name="Scheuner C."/>
            <person name="Sibirny A.A."/>
            <person name="Slot J.C."/>
            <person name="Stielow J.B."/>
            <person name="Sun H."/>
            <person name="Kurtzman C.P."/>
            <person name="Blackwell M."/>
            <person name="Jeffries T.W."/>
            <person name="Grigoriev I.V."/>
        </authorList>
    </citation>
    <scope>NUCLEOTIDE SEQUENCE [LARGE SCALE GENOMIC DNA]</scope>
    <source>
        <strain evidence="9">NRRL Y-17796</strain>
    </source>
</reference>
<comment type="function">
    <text evidence="2">Probable zinc protease.</text>
</comment>
<dbReference type="FunFam" id="4.10.70.10:FF:000003">
    <property type="entry name" value="Disintegrin and metalloproteinase domain-containing protein 17"/>
    <property type="match status" value="1"/>
</dbReference>
<evidence type="ECO:0000256" key="1">
    <source>
        <dbReference type="ARBA" id="ARBA00023157"/>
    </source>
</evidence>
<keyword evidence="5" id="KW-1133">Transmembrane helix</keyword>
<feature type="domain" description="Peptidase M12B" evidence="7">
    <location>
        <begin position="202"/>
        <end position="413"/>
    </location>
</feature>
<dbReference type="Gene3D" id="3.40.390.10">
    <property type="entry name" value="Collagenase (Catalytic Domain)"/>
    <property type="match status" value="1"/>
</dbReference>
<evidence type="ECO:0000256" key="3">
    <source>
        <dbReference type="ARBA" id="ARBA00074021"/>
    </source>
</evidence>
<dbReference type="PANTHER" id="PTHR11905:SF159">
    <property type="entry name" value="ADAM METALLOPROTEASE"/>
    <property type="match status" value="1"/>
</dbReference>
<dbReference type="SUPFAM" id="SSF55486">
    <property type="entry name" value="Metalloproteases ('zincins'), catalytic domain"/>
    <property type="match status" value="1"/>
</dbReference>
<evidence type="ECO:0000259" key="7">
    <source>
        <dbReference type="PROSITE" id="PS50215"/>
    </source>
</evidence>
<feature type="binding site" evidence="4">
    <location>
        <position position="355"/>
    </location>
    <ligand>
        <name>Zn(2+)</name>
        <dbReference type="ChEBI" id="CHEBI:29105"/>
        <note>catalytic</note>
    </ligand>
</feature>
<evidence type="ECO:0000259" key="6">
    <source>
        <dbReference type="PROSITE" id="PS50214"/>
    </source>
</evidence>
<organism evidence="8 9">
    <name type="scientific">Tortispora caseinolytica NRRL Y-17796</name>
    <dbReference type="NCBI Taxonomy" id="767744"/>
    <lineage>
        <taxon>Eukaryota</taxon>
        <taxon>Fungi</taxon>
        <taxon>Dikarya</taxon>
        <taxon>Ascomycota</taxon>
        <taxon>Saccharomycotina</taxon>
        <taxon>Trigonopsidomycetes</taxon>
        <taxon>Trigonopsidales</taxon>
        <taxon>Trigonopsidaceae</taxon>
        <taxon>Tortispora</taxon>
    </lineage>
</organism>
<proteinExistence type="predicted"/>
<dbReference type="Pfam" id="PF00200">
    <property type="entry name" value="Disintegrin"/>
    <property type="match status" value="1"/>
</dbReference>
<comment type="caution">
    <text evidence="4">Lacks conserved residue(s) required for the propagation of feature annotation.</text>
</comment>
<evidence type="ECO:0000256" key="2">
    <source>
        <dbReference type="ARBA" id="ARBA00056552"/>
    </source>
</evidence>
<dbReference type="PROSITE" id="PS50215">
    <property type="entry name" value="ADAM_MEPRO"/>
    <property type="match status" value="1"/>
</dbReference>
<dbReference type="InterPro" id="IPR001762">
    <property type="entry name" value="Disintegrin_dom"/>
</dbReference>
<name>A0A1E4TA83_9ASCO</name>
<dbReference type="Gene3D" id="3.40.1620.60">
    <property type="match status" value="1"/>
</dbReference>
<dbReference type="Gene3D" id="4.10.70.10">
    <property type="entry name" value="Disintegrin domain"/>
    <property type="match status" value="1"/>
</dbReference>
<dbReference type="SUPFAM" id="SSF57552">
    <property type="entry name" value="Blood coagulation inhibitor (disintegrin)"/>
    <property type="match status" value="1"/>
</dbReference>
<feature type="non-terminal residue" evidence="8">
    <location>
        <position position="1"/>
    </location>
</feature>
<dbReference type="CDD" id="cd04271">
    <property type="entry name" value="ZnMc_ADAM_fungal"/>
    <property type="match status" value="1"/>
</dbReference>
<evidence type="ECO:0000313" key="9">
    <source>
        <dbReference type="Proteomes" id="UP000095023"/>
    </source>
</evidence>
<dbReference type="InterPro" id="IPR024079">
    <property type="entry name" value="MetalloPept_cat_dom_sf"/>
</dbReference>
<feature type="binding site" evidence="4">
    <location>
        <position position="361"/>
    </location>
    <ligand>
        <name>Zn(2+)</name>
        <dbReference type="ChEBI" id="CHEBI:29105"/>
        <note>catalytic</note>
    </ligand>
</feature>
<dbReference type="Pfam" id="PF13688">
    <property type="entry name" value="Reprolysin_5"/>
    <property type="match status" value="1"/>
</dbReference>
<sequence>PRHLVKANQNFDLLLRFPLDGHNTTLKLALEPNAIISQPIDIEIINDGGAIVTQKINPMSVKTYKGAVFAKEPQTGYHRVGWTRITVHKDGSRPSIQGSFSAYGIEYTIAPKKFVHDLPLTSLKYADDDLLVWSDGDRLFEPQSPDTLFYDAEIVSPFDPINVPSRFDKRQSVTNDTTSGYSGGVNLTTVIGSTAGCPSARKIALVGIVTDCNYASAFNNNPDDIRSHVVSLINTASTPYENAFNIALGLKSLVISNASCPSDPPANARWNRACSDGITLSDRLDDFGAWRTERSGDGMAVWTLMTTCTTDSSVGLSWLGMLCRSTSEGSSNVSGCNIVARTNSEWQVIAHEIGHTFGAVHDCTADTCAQNLEYSSQCCPLSASVCNANSQFIMNPSTSSTETVFSQCTVGNVCSALGRNMVNSSCLLSNRQVELESDAVCGNGIVEVGEECDCGDDASCASNPCCDSATCRFKNGAVCDDTNDTCCTNCQFASNTTICRASLGPCDPAEYCPGNAAACPSDQTLPDGETCTPNSTESSRDTYRCASGQCTSRNAQCRSVVAPNVNLSSSNACDDYSCVITCFTYYRGSNVCVNLNQNFLDGTVCGGSGRCRSGRCIGGGGILGGGSDFFDRNRGWLIALAAVGGVLLILLVTSIFWKSCRASKTPKNMPAPHSPGQGYPLPTGPYEMSNFGGSPQMPPPAYNTAMNYPGVP</sequence>
<dbReference type="AlphaFoldDB" id="A0A1E4TA83"/>
<gene>
    <name evidence="8" type="ORF">CANCADRAFT_17260</name>
</gene>
<keyword evidence="4" id="KW-0862">Zinc</keyword>
<feature type="non-terminal residue" evidence="8">
    <location>
        <position position="712"/>
    </location>
</feature>
<protein>
    <recommendedName>
        <fullName evidence="3">Disintegrin and metalloproteinase domain-containing protein B</fullName>
    </recommendedName>
</protein>
<dbReference type="Proteomes" id="UP000095023">
    <property type="component" value="Unassembled WGS sequence"/>
</dbReference>
<dbReference type="PROSITE" id="PS50214">
    <property type="entry name" value="DISINTEGRIN_2"/>
    <property type="match status" value="1"/>
</dbReference>
<feature type="active site" evidence="4">
    <location>
        <position position="352"/>
    </location>
</feature>
<dbReference type="SMART" id="SM00050">
    <property type="entry name" value="DISIN"/>
    <property type="match status" value="1"/>
</dbReference>
<keyword evidence="1" id="KW-1015">Disulfide bond</keyword>
<accession>A0A1E4TA83</accession>
<keyword evidence="5" id="KW-0812">Transmembrane</keyword>
<dbReference type="InterPro" id="IPR034028">
    <property type="entry name" value="ZnMc_ADAM_fungal"/>
</dbReference>
<dbReference type="GO" id="GO:0004222">
    <property type="term" value="F:metalloendopeptidase activity"/>
    <property type="evidence" value="ECO:0007669"/>
    <property type="project" value="InterPro"/>
</dbReference>
<feature type="binding site" evidence="4">
    <location>
        <position position="351"/>
    </location>
    <ligand>
        <name>Zn(2+)</name>
        <dbReference type="ChEBI" id="CHEBI:29105"/>
        <note>catalytic</note>
    </ligand>
</feature>
<evidence type="ECO:0000256" key="5">
    <source>
        <dbReference type="SAM" id="Phobius"/>
    </source>
</evidence>
<dbReference type="PANTHER" id="PTHR11905">
    <property type="entry name" value="ADAM A DISINTEGRIN AND METALLOPROTEASE DOMAIN"/>
    <property type="match status" value="1"/>
</dbReference>
<keyword evidence="9" id="KW-1185">Reference proteome</keyword>
<dbReference type="GO" id="GO:0006508">
    <property type="term" value="P:proteolysis"/>
    <property type="evidence" value="ECO:0007669"/>
    <property type="project" value="InterPro"/>
</dbReference>
<feature type="domain" description="Disintegrin" evidence="6">
    <location>
        <begin position="438"/>
        <end position="527"/>
    </location>
</feature>
<feature type="transmembrane region" description="Helical" evidence="5">
    <location>
        <begin position="636"/>
        <end position="657"/>
    </location>
</feature>
<keyword evidence="5" id="KW-0472">Membrane</keyword>
<evidence type="ECO:0000256" key="4">
    <source>
        <dbReference type="PROSITE-ProRule" id="PRU00276"/>
    </source>
</evidence>
<dbReference type="EMBL" id="KV453843">
    <property type="protein sequence ID" value="ODV88654.1"/>
    <property type="molecule type" value="Genomic_DNA"/>
</dbReference>
<dbReference type="GO" id="GO:0046872">
    <property type="term" value="F:metal ion binding"/>
    <property type="evidence" value="ECO:0007669"/>
    <property type="project" value="UniProtKB-KW"/>
</dbReference>